<keyword evidence="2" id="KW-1185">Reference proteome</keyword>
<dbReference type="Pfam" id="PF04860">
    <property type="entry name" value="Phage_portal"/>
    <property type="match status" value="1"/>
</dbReference>
<dbReference type="RefSeq" id="WP_379510615.1">
    <property type="nucleotide sequence ID" value="NZ_JBHRTQ010000011.1"/>
</dbReference>
<evidence type="ECO:0000313" key="1">
    <source>
        <dbReference type="EMBL" id="MFC3175238.1"/>
    </source>
</evidence>
<dbReference type="EMBL" id="JBHRTQ010000011">
    <property type="protein sequence ID" value="MFC3175238.1"/>
    <property type="molecule type" value="Genomic_DNA"/>
</dbReference>
<gene>
    <name evidence="1" type="ORF">ACFOD9_13335</name>
</gene>
<name>A0ABV7IWZ0_9SPHN</name>
<organism evidence="1 2">
    <name type="scientific">Novosphingobium bradum</name>
    <dbReference type="NCBI Taxonomy" id="1737444"/>
    <lineage>
        <taxon>Bacteria</taxon>
        <taxon>Pseudomonadati</taxon>
        <taxon>Pseudomonadota</taxon>
        <taxon>Alphaproteobacteria</taxon>
        <taxon>Sphingomonadales</taxon>
        <taxon>Sphingomonadaceae</taxon>
        <taxon>Novosphingobium</taxon>
    </lineage>
</organism>
<dbReference type="Proteomes" id="UP001595604">
    <property type="component" value="Unassembled WGS sequence"/>
</dbReference>
<dbReference type="NCBIfam" id="TIGR01537">
    <property type="entry name" value="portal_HK97"/>
    <property type="match status" value="1"/>
</dbReference>
<protein>
    <submittedName>
        <fullName evidence="1">Phage portal protein</fullName>
    </submittedName>
</protein>
<accession>A0ABV7IWZ0</accession>
<proteinExistence type="predicted"/>
<evidence type="ECO:0000313" key="2">
    <source>
        <dbReference type="Proteomes" id="UP001595604"/>
    </source>
</evidence>
<comment type="caution">
    <text evidence="1">The sequence shown here is derived from an EMBL/GenBank/DDBJ whole genome shotgun (WGS) entry which is preliminary data.</text>
</comment>
<dbReference type="InterPro" id="IPR006427">
    <property type="entry name" value="Portal_HK97"/>
</dbReference>
<dbReference type="InterPro" id="IPR006944">
    <property type="entry name" value="Phage/GTA_portal"/>
</dbReference>
<sequence>MSIFQSLAAAFKSGAPRVPLARTYTSPWIFAECGGSRAPFEYQGAVRRAYLDNPVAQRAVRLVAEGIGGVPLLPTDPVLERLVRATSAGQPLLETLTSQLLLHGNAYVQVLKDGAGRPVELFALRPERVSAVIGADGWPEAFAYRVGEQVLTIPLLDGDASPNLVHIRSFHPADDHYGAGCLAAADQAVAIHNAAANWNRALLENAARPSGALVYDSGDAGGLTSEQFDRLKLELTQAFSGEGNAGRPMLLEGGLKWQSLSLSPADMDFATLKSAAARDIALAFGVPPMLLGLPGDSTHANYREANRALWRLTLLPLAGKILAALGEGLVTWFDAAPPLAVDLDRVPALAEDRQMLWSQVSAADFLTADEKRTMLGLQPMSDGVPARNGAENK</sequence>
<reference evidence="2" key="1">
    <citation type="journal article" date="2019" name="Int. J. Syst. Evol. Microbiol.">
        <title>The Global Catalogue of Microorganisms (GCM) 10K type strain sequencing project: providing services to taxonomists for standard genome sequencing and annotation.</title>
        <authorList>
            <consortium name="The Broad Institute Genomics Platform"/>
            <consortium name="The Broad Institute Genome Sequencing Center for Infectious Disease"/>
            <person name="Wu L."/>
            <person name="Ma J."/>
        </authorList>
    </citation>
    <scope>NUCLEOTIDE SEQUENCE [LARGE SCALE GENOMIC DNA]</scope>
    <source>
        <strain evidence="2">KCTC 42984</strain>
    </source>
</reference>